<proteinExistence type="predicted"/>
<protein>
    <submittedName>
        <fullName evidence="2">Uncharacterized protein</fullName>
    </submittedName>
</protein>
<accession>A0AAD3TM48</accession>
<evidence type="ECO:0000313" key="3">
    <source>
        <dbReference type="Proteomes" id="UP001279734"/>
    </source>
</evidence>
<comment type="caution">
    <text evidence="2">The sequence shown here is derived from an EMBL/GenBank/DDBJ whole genome shotgun (WGS) entry which is preliminary data.</text>
</comment>
<sequence length="148" mass="14772">MLCLGPSLSSDVLIVGIYLEVGAADSVVLCGLGVLVWSEFDSVGSSIAEGVVTDNPVLSNGARGCSSYSVFSSCSGETLPSQIVHHPEALINPVSRGCLSGVDCSLATDQKPLFSSRLNAASPQSDGAPGSIPNTGSGLSGNKGPGSC</sequence>
<keyword evidence="3" id="KW-1185">Reference proteome</keyword>
<dbReference type="Proteomes" id="UP001279734">
    <property type="component" value="Unassembled WGS sequence"/>
</dbReference>
<gene>
    <name evidence="2" type="ORF">Nepgr_033550</name>
</gene>
<dbReference type="AlphaFoldDB" id="A0AAD3TM48"/>
<feature type="region of interest" description="Disordered" evidence="1">
    <location>
        <begin position="118"/>
        <end position="148"/>
    </location>
</feature>
<feature type="compositionally biased region" description="Gly residues" evidence="1">
    <location>
        <begin position="138"/>
        <end position="148"/>
    </location>
</feature>
<reference evidence="2" key="1">
    <citation type="submission" date="2023-05" db="EMBL/GenBank/DDBJ databases">
        <title>Nepenthes gracilis genome sequencing.</title>
        <authorList>
            <person name="Fukushima K."/>
        </authorList>
    </citation>
    <scope>NUCLEOTIDE SEQUENCE</scope>
    <source>
        <strain evidence="2">SING2019-196</strain>
    </source>
</reference>
<evidence type="ECO:0000256" key="1">
    <source>
        <dbReference type="SAM" id="MobiDB-lite"/>
    </source>
</evidence>
<name>A0AAD3TM48_NEPGR</name>
<evidence type="ECO:0000313" key="2">
    <source>
        <dbReference type="EMBL" id="GMH31706.1"/>
    </source>
</evidence>
<dbReference type="EMBL" id="BSYO01000040">
    <property type="protein sequence ID" value="GMH31706.1"/>
    <property type="molecule type" value="Genomic_DNA"/>
</dbReference>
<organism evidence="2 3">
    <name type="scientific">Nepenthes gracilis</name>
    <name type="common">Slender pitcher plant</name>
    <dbReference type="NCBI Taxonomy" id="150966"/>
    <lineage>
        <taxon>Eukaryota</taxon>
        <taxon>Viridiplantae</taxon>
        <taxon>Streptophyta</taxon>
        <taxon>Embryophyta</taxon>
        <taxon>Tracheophyta</taxon>
        <taxon>Spermatophyta</taxon>
        <taxon>Magnoliopsida</taxon>
        <taxon>eudicotyledons</taxon>
        <taxon>Gunneridae</taxon>
        <taxon>Pentapetalae</taxon>
        <taxon>Caryophyllales</taxon>
        <taxon>Nepenthaceae</taxon>
        <taxon>Nepenthes</taxon>
    </lineage>
</organism>